<feature type="binding site" evidence="5">
    <location>
        <begin position="240"/>
        <end position="243"/>
    </location>
    <ligand>
        <name>GTP</name>
        <dbReference type="ChEBI" id="CHEBI:37565"/>
    </ligand>
</feature>
<dbReference type="Gene3D" id="3.40.50.300">
    <property type="entry name" value="P-loop containing nucleotide triphosphate hydrolases"/>
    <property type="match status" value="1"/>
</dbReference>
<sequence>MYSEGRKAILITYPNQFALSEARGLAESVGYSILEVISQKNITRSRFGVGKGKAEEIKERVAALKPDVIIYDEILKPSQQYNLARLCKIEIVDREKLILEIFLNRAVTNESKIQVKLAQLKYDIVRVKEKARLAKLGEQPGFYGLGKYDADVHILDIKRRTTLLKKKLQAEERKRALHRIQRLSSSIPLISLTGYTSAGKTSLFNILTNENKETSTKLFTTLTTFTRSSQIEGRKVLVSDTIGFISKLPPYMIEAFKSTLSELNYANVILLIIDFTDDVPIIKKKLMSSLEILSKLQIPFQKCILVLNKIDMVKNNEIMNKMNELNVTENIDHIIPISAHLGYNLPRLKKLISMQVADLPSTS</sequence>
<keyword evidence="2 5" id="KW-0547">Nucleotide-binding</keyword>
<dbReference type="Pfam" id="PF01926">
    <property type="entry name" value="MMR_HSR1"/>
    <property type="match status" value="1"/>
</dbReference>
<dbReference type="GO" id="GO:0005525">
    <property type="term" value="F:GTP binding"/>
    <property type="evidence" value="ECO:0007669"/>
    <property type="project" value="UniProtKB-KW"/>
</dbReference>
<feature type="binding site" evidence="6">
    <location>
        <position position="201"/>
    </location>
    <ligand>
        <name>Mg(2+)</name>
        <dbReference type="ChEBI" id="CHEBI:18420"/>
    </ligand>
</feature>
<keyword evidence="9" id="KW-1185">Reference proteome</keyword>
<feature type="binding site" evidence="5">
    <location>
        <begin position="308"/>
        <end position="311"/>
    </location>
    <ligand>
        <name>GTP</name>
        <dbReference type="ChEBI" id="CHEBI:37565"/>
    </ligand>
</feature>
<evidence type="ECO:0000256" key="3">
    <source>
        <dbReference type="ARBA" id="ARBA00022842"/>
    </source>
</evidence>
<dbReference type="GO" id="GO:0046872">
    <property type="term" value="F:metal ion binding"/>
    <property type="evidence" value="ECO:0007669"/>
    <property type="project" value="UniProtKB-KW"/>
</dbReference>
<dbReference type="RefSeq" id="WP_196815500.1">
    <property type="nucleotide sequence ID" value="NZ_CP012850.1"/>
</dbReference>
<feature type="domain" description="Hflx-type G" evidence="7">
    <location>
        <begin position="188"/>
        <end position="360"/>
    </location>
</feature>
<dbReference type="InterPro" id="IPR030394">
    <property type="entry name" value="G_HFLX_dom"/>
</dbReference>
<keyword evidence="3 6" id="KW-0460">Magnesium</keyword>
<dbReference type="EMBL" id="CP012850">
    <property type="protein sequence ID" value="ALI36184.1"/>
    <property type="molecule type" value="Genomic_DNA"/>
</dbReference>
<accession>A0A654LXG2</accession>
<dbReference type="PANTHER" id="PTHR10229:SF8">
    <property type="entry name" value="GTPASE HFLX"/>
    <property type="match status" value="1"/>
</dbReference>
<dbReference type="GO" id="GO:0043022">
    <property type="term" value="F:ribosome binding"/>
    <property type="evidence" value="ECO:0007669"/>
    <property type="project" value="TreeGrafter"/>
</dbReference>
<dbReference type="InterPro" id="IPR025121">
    <property type="entry name" value="GTPase_HflX_N"/>
</dbReference>
<dbReference type="InterPro" id="IPR042108">
    <property type="entry name" value="GTPase_HflX_N_sf"/>
</dbReference>
<proteinExistence type="predicted"/>
<name>A0A654LXG2_9ARCH</name>
<keyword evidence="1 6" id="KW-0479">Metal-binding</keyword>
<evidence type="ECO:0000313" key="8">
    <source>
        <dbReference type="EMBL" id="ALI36184.1"/>
    </source>
</evidence>
<keyword evidence="4 5" id="KW-0342">GTP-binding</keyword>
<dbReference type="PROSITE" id="PS51705">
    <property type="entry name" value="G_HFLX"/>
    <property type="match status" value="1"/>
</dbReference>
<dbReference type="Gene3D" id="3.40.50.11060">
    <property type="entry name" value="GTPase HflX, N-terminal domain"/>
    <property type="match status" value="1"/>
</dbReference>
<dbReference type="SUPFAM" id="SSF52540">
    <property type="entry name" value="P-loop containing nucleoside triphosphate hydrolases"/>
    <property type="match status" value="1"/>
</dbReference>
<dbReference type="KEGG" id="taa:NMY3_01982"/>
<organism evidence="8 9">
    <name type="scientific">Candidatus Nitrosocosmicus oleophilus</name>
    <dbReference type="NCBI Taxonomy" id="1353260"/>
    <lineage>
        <taxon>Archaea</taxon>
        <taxon>Nitrososphaerota</taxon>
        <taxon>Nitrososphaeria</taxon>
        <taxon>Nitrososphaerales</taxon>
        <taxon>Nitrososphaeraceae</taxon>
        <taxon>Candidatus Nitrosocosmicus</taxon>
    </lineage>
</organism>
<dbReference type="Proteomes" id="UP000058925">
    <property type="component" value="Chromosome"/>
</dbReference>
<dbReference type="OrthoDB" id="10150at2157"/>
<comment type="cofactor">
    <cofactor evidence="6">
        <name>Mg(2+)</name>
        <dbReference type="ChEBI" id="CHEBI:18420"/>
    </cofactor>
</comment>
<feature type="binding site" evidence="5">
    <location>
        <begin position="219"/>
        <end position="223"/>
    </location>
    <ligand>
        <name>GTP</name>
        <dbReference type="ChEBI" id="CHEBI:37565"/>
    </ligand>
</feature>
<evidence type="ECO:0000313" key="9">
    <source>
        <dbReference type="Proteomes" id="UP000058925"/>
    </source>
</evidence>
<dbReference type="PIRSF" id="PIRSF006809">
    <property type="entry name" value="GTP-binding_hflX_prd"/>
    <property type="match status" value="1"/>
</dbReference>
<feature type="binding site" evidence="5">
    <location>
        <begin position="194"/>
        <end position="201"/>
    </location>
    <ligand>
        <name>GTP</name>
        <dbReference type="ChEBI" id="CHEBI:37565"/>
    </ligand>
</feature>
<dbReference type="InterPro" id="IPR006073">
    <property type="entry name" value="GTP-bd"/>
</dbReference>
<protein>
    <submittedName>
        <fullName evidence="8">GTPase HflX</fullName>
    </submittedName>
</protein>
<dbReference type="GeneID" id="60421967"/>
<feature type="binding site" evidence="5">
    <location>
        <begin position="338"/>
        <end position="340"/>
    </location>
    <ligand>
        <name>GTP</name>
        <dbReference type="ChEBI" id="CHEBI:37565"/>
    </ligand>
</feature>
<dbReference type="Gene3D" id="6.10.250.2860">
    <property type="match status" value="1"/>
</dbReference>
<evidence type="ECO:0000256" key="5">
    <source>
        <dbReference type="PIRSR" id="PIRSR006809-1"/>
    </source>
</evidence>
<dbReference type="InterPro" id="IPR032305">
    <property type="entry name" value="GTP-bd_M"/>
</dbReference>
<evidence type="ECO:0000259" key="7">
    <source>
        <dbReference type="PROSITE" id="PS51705"/>
    </source>
</evidence>
<dbReference type="Pfam" id="PF16360">
    <property type="entry name" value="GTP-bdg_M"/>
    <property type="match status" value="1"/>
</dbReference>
<gene>
    <name evidence="8" type="primary">hflX_2</name>
    <name evidence="8" type="ORF">NMY3_01982</name>
</gene>
<reference evidence="9" key="1">
    <citation type="submission" date="2015-10" db="EMBL/GenBank/DDBJ databases">
        <title>Niche specialization of a soil ammonia-oxidizing archaeon, Candidatus Nitrosocosmicus oleophilus.</title>
        <authorList>
            <person name="Jung M.-Y."/>
            <person name="Rhee S.-K."/>
        </authorList>
    </citation>
    <scope>NUCLEOTIDE SEQUENCE [LARGE SCALE GENOMIC DNA]</scope>
    <source>
        <strain evidence="9">MY3</strain>
    </source>
</reference>
<dbReference type="InterPro" id="IPR016496">
    <property type="entry name" value="GTPase_HflX"/>
</dbReference>
<evidence type="ECO:0000256" key="6">
    <source>
        <dbReference type="PIRSR" id="PIRSR006809-2"/>
    </source>
</evidence>
<dbReference type="NCBIfam" id="TIGR03156">
    <property type="entry name" value="GTP_HflX"/>
    <property type="match status" value="1"/>
</dbReference>
<evidence type="ECO:0000256" key="4">
    <source>
        <dbReference type="ARBA" id="ARBA00023134"/>
    </source>
</evidence>
<evidence type="ECO:0000256" key="2">
    <source>
        <dbReference type="ARBA" id="ARBA00022741"/>
    </source>
</evidence>
<dbReference type="GO" id="GO:0005737">
    <property type="term" value="C:cytoplasm"/>
    <property type="evidence" value="ECO:0007669"/>
    <property type="project" value="TreeGrafter"/>
</dbReference>
<feature type="binding site" evidence="6">
    <location>
        <position position="221"/>
    </location>
    <ligand>
        <name>Mg(2+)</name>
        <dbReference type="ChEBI" id="CHEBI:18420"/>
    </ligand>
</feature>
<evidence type="ECO:0000256" key="1">
    <source>
        <dbReference type="ARBA" id="ARBA00022723"/>
    </source>
</evidence>
<dbReference type="AlphaFoldDB" id="A0A654LXG2"/>
<dbReference type="InterPro" id="IPR027417">
    <property type="entry name" value="P-loop_NTPase"/>
</dbReference>
<dbReference type="Pfam" id="PF13167">
    <property type="entry name" value="GTP-bdg_N"/>
    <property type="match status" value="1"/>
</dbReference>
<dbReference type="PANTHER" id="PTHR10229">
    <property type="entry name" value="GTP-BINDING PROTEIN HFLX"/>
    <property type="match status" value="1"/>
</dbReference>